<comment type="subcellular location">
    <subcellularLocation>
        <location evidence="1">Cell membrane</location>
        <topology evidence="1">Multi-pass membrane protein</topology>
    </subcellularLocation>
</comment>
<dbReference type="InterPro" id="IPR001851">
    <property type="entry name" value="ABC_transp_permease"/>
</dbReference>
<evidence type="ECO:0000256" key="4">
    <source>
        <dbReference type="ARBA" id="ARBA00022692"/>
    </source>
</evidence>
<dbReference type="Pfam" id="PF02653">
    <property type="entry name" value="BPD_transp_2"/>
    <property type="match status" value="1"/>
</dbReference>
<evidence type="ECO:0000313" key="11">
    <source>
        <dbReference type="Proteomes" id="UP001595711"/>
    </source>
</evidence>
<evidence type="ECO:0000256" key="5">
    <source>
        <dbReference type="ARBA" id="ARBA00022970"/>
    </source>
</evidence>
<evidence type="ECO:0000256" key="7">
    <source>
        <dbReference type="ARBA" id="ARBA00023136"/>
    </source>
</evidence>
<dbReference type="PANTHER" id="PTHR11795:SF451">
    <property type="entry name" value="ABC TRANSPORTER PERMEASE PROTEIN"/>
    <property type="match status" value="1"/>
</dbReference>
<accession>A0ABV7VLU5</accession>
<feature type="transmembrane region" description="Helical" evidence="9">
    <location>
        <begin position="82"/>
        <end position="105"/>
    </location>
</feature>
<keyword evidence="7 9" id="KW-0472">Membrane</keyword>
<evidence type="ECO:0000256" key="6">
    <source>
        <dbReference type="ARBA" id="ARBA00022989"/>
    </source>
</evidence>
<evidence type="ECO:0000313" key="10">
    <source>
        <dbReference type="EMBL" id="MFC3678429.1"/>
    </source>
</evidence>
<keyword evidence="11" id="KW-1185">Reference proteome</keyword>
<comment type="similarity">
    <text evidence="8">Belongs to the binding-protein-dependent transport system permease family. LivHM subfamily.</text>
</comment>
<gene>
    <name evidence="10" type="ORF">ACFOOQ_22980</name>
</gene>
<organism evidence="10 11">
    <name type="scientific">Ferrovibrio xuzhouensis</name>
    <dbReference type="NCBI Taxonomy" id="1576914"/>
    <lineage>
        <taxon>Bacteria</taxon>
        <taxon>Pseudomonadati</taxon>
        <taxon>Pseudomonadota</taxon>
        <taxon>Alphaproteobacteria</taxon>
        <taxon>Rhodospirillales</taxon>
        <taxon>Rhodospirillaceae</taxon>
        <taxon>Ferrovibrio</taxon>
    </lineage>
</organism>
<keyword evidence="2" id="KW-0813">Transport</keyword>
<dbReference type="PANTHER" id="PTHR11795">
    <property type="entry name" value="BRANCHED-CHAIN AMINO ACID TRANSPORT SYSTEM PERMEASE PROTEIN LIVH"/>
    <property type="match status" value="1"/>
</dbReference>
<name>A0ABV7VLU5_9PROT</name>
<keyword evidence="6 9" id="KW-1133">Transmembrane helix</keyword>
<evidence type="ECO:0000256" key="8">
    <source>
        <dbReference type="ARBA" id="ARBA00037998"/>
    </source>
</evidence>
<sequence length="280" mass="29906">MALGSIYALLGLSLVLVNKATDVVNFAQGEMAMFGAFIALSLMMAMKLPLVLVFVLAFPIGMLMGALIERIVIRPIRSAPHLNLLIVTIGLWFAFNSLAGLIWGYDPYRFPSLLPSTPVDLFGTKVFPASLGVIAVSILIMAGLYYFFEHTREGTAMRAASMNPRSARLMGIKVTRVAMLSWALSSGLGTISAMLIAPVTFLDQQMMVPVILKAFAGAILGGFSSLPGAVLGGIILGLSETFLGAYVSNGFKEAFAFLLIIAVLMIRPTGILGRAARKKV</sequence>
<proteinExistence type="inferred from homology"/>
<dbReference type="CDD" id="cd06582">
    <property type="entry name" value="TM_PBP1_LivH_like"/>
    <property type="match status" value="1"/>
</dbReference>
<protein>
    <submittedName>
        <fullName evidence="10">Branched-chain amino acid ABC transporter permease</fullName>
    </submittedName>
</protein>
<keyword evidence="5" id="KW-0029">Amino-acid transport</keyword>
<keyword evidence="3" id="KW-1003">Cell membrane</keyword>
<comment type="caution">
    <text evidence="10">The sequence shown here is derived from an EMBL/GenBank/DDBJ whole genome shotgun (WGS) entry which is preliminary data.</text>
</comment>
<dbReference type="InterPro" id="IPR052157">
    <property type="entry name" value="BCAA_transport_permease"/>
</dbReference>
<feature type="transmembrane region" description="Helical" evidence="9">
    <location>
        <begin position="35"/>
        <end position="61"/>
    </location>
</feature>
<dbReference type="EMBL" id="JBHRYJ010000009">
    <property type="protein sequence ID" value="MFC3678429.1"/>
    <property type="molecule type" value="Genomic_DNA"/>
</dbReference>
<reference evidence="11" key="1">
    <citation type="journal article" date="2019" name="Int. J. Syst. Evol. Microbiol.">
        <title>The Global Catalogue of Microorganisms (GCM) 10K type strain sequencing project: providing services to taxonomists for standard genome sequencing and annotation.</title>
        <authorList>
            <consortium name="The Broad Institute Genomics Platform"/>
            <consortium name="The Broad Institute Genome Sequencing Center for Infectious Disease"/>
            <person name="Wu L."/>
            <person name="Ma J."/>
        </authorList>
    </citation>
    <scope>NUCLEOTIDE SEQUENCE [LARGE SCALE GENOMIC DNA]</scope>
    <source>
        <strain evidence="11">KCTC 42182</strain>
    </source>
</reference>
<evidence type="ECO:0000256" key="3">
    <source>
        <dbReference type="ARBA" id="ARBA00022475"/>
    </source>
</evidence>
<feature type="transmembrane region" description="Helical" evidence="9">
    <location>
        <begin position="125"/>
        <end position="148"/>
    </location>
</feature>
<dbReference type="RefSeq" id="WP_379730063.1">
    <property type="nucleotide sequence ID" value="NZ_JBHRYJ010000009.1"/>
</dbReference>
<evidence type="ECO:0000256" key="9">
    <source>
        <dbReference type="SAM" id="Phobius"/>
    </source>
</evidence>
<dbReference type="Proteomes" id="UP001595711">
    <property type="component" value="Unassembled WGS sequence"/>
</dbReference>
<keyword evidence="4 9" id="KW-0812">Transmembrane</keyword>
<evidence type="ECO:0000256" key="2">
    <source>
        <dbReference type="ARBA" id="ARBA00022448"/>
    </source>
</evidence>
<feature type="transmembrane region" description="Helical" evidence="9">
    <location>
        <begin position="177"/>
        <end position="200"/>
    </location>
</feature>
<evidence type="ECO:0000256" key="1">
    <source>
        <dbReference type="ARBA" id="ARBA00004651"/>
    </source>
</evidence>
<feature type="transmembrane region" description="Helical" evidence="9">
    <location>
        <begin position="254"/>
        <end position="273"/>
    </location>
</feature>